<dbReference type="InterPro" id="IPR006976">
    <property type="entry name" value="VanZ-like"/>
</dbReference>
<dbReference type="NCBIfam" id="NF037970">
    <property type="entry name" value="vanZ_1"/>
    <property type="match status" value="1"/>
</dbReference>
<feature type="transmembrane region" description="Helical" evidence="1">
    <location>
        <begin position="49"/>
        <end position="68"/>
    </location>
</feature>
<comment type="caution">
    <text evidence="3">The sequence shown here is derived from an EMBL/GenBank/DDBJ whole genome shotgun (WGS) entry which is preliminary data.</text>
</comment>
<accession>A0A4R2MF17</accession>
<evidence type="ECO:0000313" key="4">
    <source>
        <dbReference type="Proteomes" id="UP000295106"/>
    </source>
</evidence>
<dbReference type="EMBL" id="SLXD01000004">
    <property type="protein sequence ID" value="TCP03327.1"/>
    <property type="molecule type" value="Genomic_DNA"/>
</dbReference>
<feature type="transmembrane region" description="Helical" evidence="1">
    <location>
        <begin position="74"/>
        <end position="94"/>
    </location>
</feature>
<feature type="domain" description="VanZ-like" evidence="2">
    <location>
        <begin position="24"/>
        <end position="94"/>
    </location>
</feature>
<dbReference type="Pfam" id="PF04892">
    <property type="entry name" value="VanZ"/>
    <property type="match status" value="1"/>
</dbReference>
<dbReference type="PANTHER" id="PTHR28008:SF1">
    <property type="entry name" value="DOMAIN PROTEIN, PUTATIVE (AFU_ORTHOLOGUE AFUA_3G10980)-RELATED"/>
    <property type="match status" value="1"/>
</dbReference>
<sequence length="100" mass="10411">MSGVAWLAFTPNPPPQADTGWDKANHGLAFFTMGLAAARAWPGRGFTRIGAALLAYGLLIEFVQAFVPGRSADAADVLADAAGIVLAWGLARLFGRGSHT</sequence>
<keyword evidence="1" id="KW-0472">Membrane</keyword>
<organism evidence="3 4">
    <name type="scientific">Rubrivivax gelatinosus</name>
    <name type="common">Rhodocyclus gelatinosus</name>
    <name type="synonym">Rhodopseudomonas gelatinosa</name>
    <dbReference type="NCBI Taxonomy" id="28068"/>
    <lineage>
        <taxon>Bacteria</taxon>
        <taxon>Pseudomonadati</taxon>
        <taxon>Pseudomonadota</taxon>
        <taxon>Betaproteobacteria</taxon>
        <taxon>Burkholderiales</taxon>
        <taxon>Sphaerotilaceae</taxon>
        <taxon>Rubrivivax</taxon>
    </lineage>
</organism>
<dbReference type="AlphaFoldDB" id="A0A4R2MF17"/>
<evidence type="ECO:0000313" key="3">
    <source>
        <dbReference type="EMBL" id="TCP03327.1"/>
    </source>
</evidence>
<keyword evidence="1" id="KW-1133">Transmembrane helix</keyword>
<name>A0A4R2MF17_RUBGE</name>
<protein>
    <submittedName>
        <fullName evidence="3">VanZ like protein</fullName>
    </submittedName>
</protein>
<gene>
    <name evidence="3" type="ORF">EV684_10446</name>
</gene>
<dbReference type="GeneID" id="99685816"/>
<dbReference type="Proteomes" id="UP000295106">
    <property type="component" value="Unassembled WGS sequence"/>
</dbReference>
<evidence type="ECO:0000259" key="2">
    <source>
        <dbReference type="Pfam" id="PF04892"/>
    </source>
</evidence>
<reference evidence="3 4" key="1">
    <citation type="submission" date="2019-03" db="EMBL/GenBank/DDBJ databases">
        <title>Genomic Encyclopedia of Type Strains, Phase IV (KMG-IV): sequencing the most valuable type-strain genomes for metagenomic binning, comparative biology and taxonomic classification.</title>
        <authorList>
            <person name="Goeker M."/>
        </authorList>
    </citation>
    <scope>NUCLEOTIDE SEQUENCE [LARGE SCALE GENOMIC DNA]</scope>
    <source>
        <strain evidence="3 4">DSM 1709</strain>
    </source>
</reference>
<proteinExistence type="predicted"/>
<keyword evidence="1" id="KW-0812">Transmembrane</keyword>
<dbReference type="RefSeq" id="WP_243651100.1">
    <property type="nucleotide sequence ID" value="NZ_CP181386.1"/>
</dbReference>
<evidence type="ECO:0000256" key="1">
    <source>
        <dbReference type="SAM" id="Phobius"/>
    </source>
</evidence>
<dbReference type="PANTHER" id="PTHR28008">
    <property type="entry name" value="DOMAIN PROTEIN, PUTATIVE (AFU_ORTHOLOGUE AFUA_3G10980)-RELATED"/>
    <property type="match status" value="1"/>
</dbReference>